<evidence type="ECO:0000259" key="7">
    <source>
        <dbReference type="Pfam" id="PF07005"/>
    </source>
</evidence>
<evidence type="ECO:0008006" key="11">
    <source>
        <dbReference type="Google" id="ProtNLM"/>
    </source>
</evidence>
<keyword evidence="10" id="KW-1185">Reference proteome</keyword>
<evidence type="ECO:0000313" key="10">
    <source>
        <dbReference type="Proteomes" id="UP000326464"/>
    </source>
</evidence>
<dbReference type="GO" id="GO:0016301">
    <property type="term" value="F:kinase activity"/>
    <property type="evidence" value="ECO:0007669"/>
    <property type="project" value="UniProtKB-KW"/>
</dbReference>
<keyword evidence="3" id="KW-0547">Nucleotide-binding</keyword>
<accession>A0A7X1TNK1</accession>
<reference evidence="10" key="1">
    <citation type="submission" date="2019-07" db="EMBL/GenBank/DDBJ databases">
        <title>Arthrobacter KR32 sp. nov., isolated from mountain cheese made of cows milk.</title>
        <authorList>
            <person name="Flegler A."/>
        </authorList>
    </citation>
    <scope>NUCLEOTIDE SEQUENCE [LARGE SCALE GENOMIC DNA]</scope>
    <source>
        <strain evidence="10">KR32</strain>
    </source>
</reference>
<evidence type="ECO:0000313" key="9">
    <source>
        <dbReference type="EMBL" id="MPY10827.1"/>
    </source>
</evidence>
<feature type="domain" description="Four-carbon acid sugar kinase nucleotide binding" evidence="8">
    <location>
        <begin position="304"/>
        <end position="468"/>
    </location>
</feature>
<proteinExistence type="inferred from homology"/>
<comment type="caution">
    <text evidence="9">The sequence shown here is derived from an EMBL/GenBank/DDBJ whole genome shotgun (WGS) entry which is preliminary data.</text>
</comment>
<keyword evidence="4" id="KW-0418">Kinase</keyword>
<dbReference type="RefSeq" id="WP_191931791.1">
    <property type="nucleotide sequence ID" value="NZ_VJXX01000002.1"/>
</dbReference>
<gene>
    <name evidence="9" type="ORF">FNH21_08860</name>
</gene>
<dbReference type="InterPro" id="IPR037051">
    <property type="entry name" value="4-carb_acid_sugar_kinase_N_sf"/>
</dbReference>
<dbReference type="GO" id="GO:0005524">
    <property type="term" value="F:ATP binding"/>
    <property type="evidence" value="ECO:0007669"/>
    <property type="project" value="UniProtKB-KW"/>
</dbReference>
<dbReference type="SUPFAM" id="SSF142764">
    <property type="entry name" value="YgbK-like"/>
    <property type="match status" value="1"/>
</dbReference>
<dbReference type="Pfam" id="PF17042">
    <property type="entry name" value="NBD_C"/>
    <property type="match status" value="1"/>
</dbReference>
<evidence type="ECO:0000256" key="1">
    <source>
        <dbReference type="ARBA" id="ARBA00005715"/>
    </source>
</evidence>
<keyword evidence="6" id="KW-0119">Carbohydrate metabolism</keyword>
<dbReference type="EMBL" id="VJXX01000002">
    <property type="protein sequence ID" value="MPY10827.1"/>
    <property type="molecule type" value="Genomic_DNA"/>
</dbReference>
<sequence>MILEEELLGPYPAVRPVDPATIATAVEVSGRILVVLDDDPTGTQSVADLPVLTSWEPVDFAWAFAQRIDGTAAPAVYVLSNTRSLDRETAASRNREIVANSLQAAQDAGVTVGFVSRGDSTLRGHFPLETDVIGETLRSLAGIRTDGVVIVPAFPDAGRITIGGTHYLRGDGGTVVPVGHTEFARDATFGFTSSDLGDYVSEKSGGTAGAVVRLDLSIIRSGAQGIADALDRVTDAVPIVVDAVTEDDLRALALGLEESEGRGKKLLYRVGPPFVRARIGQSERAPLTAEDVFADVDAPTSGGLVVVGSHVGLTTRQLDALVARRPEAEMVELDVEAVLDPGRRQTAVADAVQAVLDGLPTGDVILHTSRRLIRTDDPERSLEVARTISRSVVDVVRSTLAAARVRFVVAKGGITSSDVAAHGLSIRHAMVRGPMLPGIVSLWQPADGPARSVPFVVFAGNVGTDDSLADVVDILRSPATDCAGSAVSTRDA</sequence>
<dbReference type="InterPro" id="IPR031475">
    <property type="entry name" value="NBD_C"/>
</dbReference>
<dbReference type="Gene3D" id="3.40.980.20">
    <property type="entry name" value="Four-carbon acid sugar kinase, nucleotide binding domain"/>
    <property type="match status" value="1"/>
</dbReference>
<comment type="similarity">
    <text evidence="1">Belongs to the four-carbon acid sugar kinase family.</text>
</comment>
<dbReference type="Pfam" id="PF07005">
    <property type="entry name" value="SBD_N"/>
    <property type="match status" value="1"/>
</dbReference>
<evidence type="ECO:0000259" key="8">
    <source>
        <dbReference type="Pfam" id="PF17042"/>
    </source>
</evidence>
<evidence type="ECO:0000256" key="4">
    <source>
        <dbReference type="ARBA" id="ARBA00022777"/>
    </source>
</evidence>
<feature type="domain" description="Four-carbon acid sugar kinase N-terminal" evidence="7">
    <location>
        <begin position="33"/>
        <end position="277"/>
    </location>
</feature>
<dbReference type="Gene3D" id="3.40.50.10840">
    <property type="entry name" value="Putative sugar-binding, N-terminal domain"/>
    <property type="match status" value="1"/>
</dbReference>
<evidence type="ECO:0000256" key="3">
    <source>
        <dbReference type="ARBA" id="ARBA00022741"/>
    </source>
</evidence>
<dbReference type="InterPro" id="IPR042213">
    <property type="entry name" value="NBD_C_sf"/>
</dbReference>
<dbReference type="InterPro" id="IPR010737">
    <property type="entry name" value="4-carb_acid_sugar_kinase_N"/>
</dbReference>
<evidence type="ECO:0000256" key="6">
    <source>
        <dbReference type="ARBA" id="ARBA00023277"/>
    </source>
</evidence>
<protein>
    <recommendedName>
        <fullName evidence="11">Four-carbon acid sugar kinase family protein</fullName>
    </recommendedName>
</protein>
<evidence type="ECO:0000256" key="5">
    <source>
        <dbReference type="ARBA" id="ARBA00022840"/>
    </source>
</evidence>
<keyword evidence="5" id="KW-0067">ATP-binding</keyword>
<dbReference type="Proteomes" id="UP000326464">
    <property type="component" value="Unassembled WGS sequence"/>
</dbReference>
<evidence type="ECO:0000256" key="2">
    <source>
        <dbReference type="ARBA" id="ARBA00022679"/>
    </source>
</evidence>
<keyword evidence="2" id="KW-0808">Transferase</keyword>
<name>A0A7X1TNK1_9MICC</name>
<dbReference type="AlphaFoldDB" id="A0A7X1TNK1"/>
<organism evidence="9 10">
    <name type="scientific">Arthrobacter bussei</name>
    <dbReference type="NCBI Taxonomy" id="2594179"/>
    <lineage>
        <taxon>Bacteria</taxon>
        <taxon>Bacillati</taxon>
        <taxon>Actinomycetota</taxon>
        <taxon>Actinomycetes</taxon>
        <taxon>Micrococcales</taxon>
        <taxon>Micrococcaceae</taxon>
        <taxon>Arthrobacter</taxon>
    </lineage>
</organism>